<protein>
    <submittedName>
        <fullName evidence="1">Uncharacterized protein</fullName>
    </submittedName>
</protein>
<reference evidence="1" key="1">
    <citation type="submission" date="2015-02" db="EMBL/GenBank/DDBJ databases">
        <title>A novel member of the family Ruminococcaceae isolated from human feces.</title>
        <authorList>
            <person name="Shkoporov A.N."/>
            <person name="Chaplin A.V."/>
            <person name="Motuzova O.V."/>
            <person name="Kafarskaia L.I."/>
            <person name="Khokhlova E.V."/>
            <person name="Efimov B.A."/>
        </authorList>
    </citation>
    <scope>NUCLEOTIDE SEQUENCE [LARGE SCALE GENOMIC DNA]</scope>
    <source>
        <strain evidence="1">585-1</strain>
    </source>
</reference>
<proteinExistence type="predicted"/>
<sequence length="74" mass="8934">MEQEKLVQGWMVCGTDEEAQKPEMYFLDVNNAIAYREMQRDAASLTIRLQYIRPEWAKDFHKSRLRQRDGKQER</sequence>
<gene>
    <name evidence="1" type="ORF">TQ39_16915</name>
</gene>
<dbReference type="Proteomes" id="UP000032483">
    <property type="component" value="Unassembled WGS sequence"/>
</dbReference>
<accession>A0A0D8IWG9</accession>
<comment type="caution">
    <text evidence="1">The sequence shown here is derived from an EMBL/GenBank/DDBJ whole genome shotgun (WGS) entry which is preliminary data.</text>
</comment>
<keyword evidence="2" id="KW-1185">Reference proteome</keyword>
<dbReference type="RefSeq" id="WP_050006396.1">
    <property type="nucleotide sequence ID" value="NZ_DAWBJP010000044.1"/>
</dbReference>
<name>A0A0D8IWG9_9FIRM</name>
<evidence type="ECO:0000313" key="2">
    <source>
        <dbReference type="Proteomes" id="UP000032483"/>
    </source>
</evidence>
<evidence type="ECO:0000313" key="1">
    <source>
        <dbReference type="EMBL" id="KJF38626.1"/>
    </source>
</evidence>
<dbReference type="GeneID" id="42858224"/>
<organism evidence="1 2">
    <name type="scientific">Ruthenibacterium lactatiformans</name>
    <dbReference type="NCBI Taxonomy" id="1550024"/>
    <lineage>
        <taxon>Bacteria</taxon>
        <taxon>Bacillati</taxon>
        <taxon>Bacillota</taxon>
        <taxon>Clostridia</taxon>
        <taxon>Eubacteriales</taxon>
        <taxon>Oscillospiraceae</taxon>
        <taxon>Ruthenibacterium</taxon>
    </lineage>
</organism>
<dbReference type="EMBL" id="JXXK01000035">
    <property type="protein sequence ID" value="KJF38626.1"/>
    <property type="molecule type" value="Genomic_DNA"/>
</dbReference>
<dbReference type="AlphaFoldDB" id="A0A0D8IWG9"/>